<dbReference type="AlphaFoldDB" id="A0A9P6WXF3"/>
<accession>A0A9P6WXF3</accession>
<name>A0A9P6WXF3_RHIOR</name>
<organism evidence="1 2">
    <name type="scientific">Rhizopus oryzae</name>
    <name type="common">Mucormycosis agent</name>
    <name type="synonym">Rhizopus arrhizus var. delemar</name>
    <dbReference type="NCBI Taxonomy" id="64495"/>
    <lineage>
        <taxon>Eukaryota</taxon>
        <taxon>Fungi</taxon>
        <taxon>Fungi incertae sedis</taxon>
        <taxon>Mucoromycota</taxon>
        <taxon>Mucoromycotina</taxon>
        <taxon>Mucoromycetes</taxon>
        <taxon>Mucorales</taxon>
        <taxon>Mucorineae</taxon>
        <taxon>Rhizopodaceae</taxon>
        <taxon>Rhizopus</taxon>
    </lineage>
</organism>
<dbReference type="Proteomes" id="UP000716291">
    <property type="component" value="Unassembled WGS sequence"/>
</dbReference>
<reference evidence="1" key="1">
    <citation type="journal article" date="2020" name="Microb. Genom.">
        <title>Genetic diversity of clinical and environmental Mucorales isolates obtained from an investigation of mucormycosis cases among solid organ transplant recipients.</title>
        <authorList>
            <person name="Nguyen M.H."/>
            <person name="Kaul D."/>
            <person name="Muto C."/>
            <person name="Cheng S.J."/>
            <person name="Richter R.A."/>
            <person name="Bruno V.M."/>
            <person name="Liu G."/>
            <person name="Beyhan S."/>
            <person name="Sundermann A.J."/>
            <person name="Mounaud S."/>
            <person name="Pasculle A.W."/>
            <person name="Nierman W.C."/>
            <person name="Driscoll E."/>
            <person name="Cumbie R."/>
            <person name="Clancy C.J."/>
            <person name="Dupont C.L."/>
        </authorList>
    </citation>
    <scope>NUCLEOTIDE SEQUENCE</scope>
    <source>
        <strain evidence="1">GL11</strain>
    </source>
</reference>
<proteinExistence type="predicted"/>
<gene>
    <name evidence="1" type="ORF">G6F64_012480</name>
</gene>
<dbReference type="OrthoDB" id="2247048at2759"/>
<sequence length="132" mass="15331">MQFLYGDGLGHIVDEHGVEPMDLVVDEELFAIEAISSRTQFLMNKPPERPVPVTRPVVNGRNDEDIDMELCNNQRYRVYSDEDKTIFFHLFSSKCLYASAAARQLGIHSRAAQRWAKRYYEDLESIFEKKKS</sequence>
<evidence type="ECO:0000313" key="1">
    <source>
        <dbReference type="EMBL" id="KAG1300673.1"/>
    </source>
</evidence>
<protein>
    <submittedName>
        <fullName evidence="1">Uncharacterized protein</fullName>
    </submittedName>
</protein>
<dbReference type="EMBL" id="JAANQT010003870">
    <property type="protein sequence ID" value="KAG1300673.1"/>
    <property type="molecule type" value="Genomic_DNA"/>
</dbReference>
<keyword evidence="2" id="KW-1185">Reference proteome</keyword>
<comment type="caution">
    <text evidence="1">The sequence shown here is derived from an EMBL/GenBank/DDBJ whole genome shotgun (WGS) entry which is preliminary data.</text>
</comment>
<evidence type="ECO:0000313" key="2">
    <source>
        <dbReference type="Proteomes" id="UP000716291"/>
    </source>
</evidence>